<dbReference type="Gene3D" id="3.30.565.10">
    <property type="entry name" value="Histidine kinase-like ATPase, C-terminal domain"/>
    <property type="match status" value="1"/>
</dbReference>
<accession>A0ABT6NTI1</accession>
<name>A0ABT6NTI1_9BACT</name>
<evidence type="ECO:0000313" key="2">
    <source>
        <dbReference type="EMBL" id="MDI1431651.1"/>
    </source>
</evidence>
<dbReference type="InterPro" id="IPR036890">
    <property type="entry name" value="HATPase_C_sf"/>
</dbReference>
<dbReference type="EMBL" id="JARZHI010000015">
    <property type="protein sequence ID" value="MDI1431651.1"/>
    <property type="molecule type" value="Genomic_DNA"/>
</dbReference>
<proteinExistence type="predicted"/>
<protein>
    <submittedName>
        <fullName evidence="2">ATP-binding protein</fullName>
    </submittedName>
</protein>
<dbReference type="SUPFAM" id="SSF55874">
    <property type="entry name" value="ATPase domain of HSP90 chaperone/DNA topoisomerase II/histidine kinase"/>
    <property type="match status" value="1"/>
</dbReference>
<dbReference type="RefSeq" id="WP_136969000.1">
    <property type="nucleotide sequence ID" value="NZ_JARZHI010000015.1"/>
</dbReference>
<gene>
    <name evidence="2" type="ORF">QHF89_19305</name>
</gene>
<dbReference type="Proteomes" id="UP001160301">
    <property type="component" value="Unassembled WGS sequence"/>
</dbReference>
<reference evidence="2 3" key="1">
    <citation type="submission" date="2023-04" db="EMBL/GenBank/DDBJ databases">
        <title>The genome sequence of Polyangium sorediatum DSM14670.</title>
        <authorList>
            <person name="Zhang X."/>
        </authorList>
    </citation>
    <scope>NUCLEOTIDE SEQUENCE [LARGE SCALE GENOMIC DNA]</scope>
    <source>
        <strain evidence="2 3">DSM 14670</strain>
    </source>
</reference>
<keyword evidence="2" id="KW-0067">ATP-binding</keyword>
<keyword evidence="3" id="KW-1185">Reference proteome</keyword>
<feature type="compositionally biased region" description="Basic and acidic residues" evidence="1">
    <location>
        <begin position="400"/>
        <end position="414"/>
    </location>
</feature>
<dbReference type="Pfam" id="PF13589">
    <property type="entry name" value="HATPase_c_3"/>
    <property type="match status" value="1"/>
</dbReference>
<evidence type="ECO:0000256" key="1">
    <source>
        <dbReference type="SAM" id="MobiDB-lite"/>
    </source>
</evidence>
<feature type="region of interest" description="Disordered" evidence="1">
    <location>
        <begin position="400"/>
        <end position="420"/>
    </location>
</feature>
<organism evidence="2 3">
    <name type="scientific">Polyangium sorediatum</name>
    <dbReference type="NCBI Taxonomy" id="889274"/>
    <lineage>
        <taxon>Bacteria</taxon>
        <taxon>Pseudomonadati</taxon>
        <taxon>Myxococcota</taxon>
        <taxon>Polyangia</taxon>
        <taxon>Polyangiales</taxon>
        <taxon>Polyangiaceae</taxon>
        <taxon>Polyangium</taxon>
    </lineage>
</organism>
<keyword evidence="2" id="KW-0547">Nucleotide-binding</keyword>
<evidence type="ECO:0000313" key="3">
    <source>
        <dbReference type="Proteomes" id="UP001160301"/>
    </source>
</evidence>
<sequence>MAKDKRAQELSTVKASPTKRFFVEMLTRDIELDDALLDLLDNCVDGVMRETQSEPHSELPYAGYHADIKFSPQEFRITDNCGGIDRDTAEKYAFLMGRRADDPRDRDLPTVGMYGIGMKRAIFKLGREASVTSKHRRGSFEVTIPNAWFAEDNDEWELKAQGILQLDKNYGTTIVVKRLQPSVKDKFAKGSDFEADFIGKLRSHYAYIMHKGFEVKVNGQKVEPQPIKFMVTTRKKKKEMLAPYMYDSVVDDVKVQVTVGFYRPLATEEEADREMEAKRSRENAGWSIICNDRVVVYCDKTRITGWGEADVPNFHAQFNAISGVVTFSSSDPLKLPLTTTKRGIDLGSDLYLRVKNRMREGTKLFTNYTYKWKHALDEAKAIEREAASIELGDLRKSVPESDWHQTRKGDENGRRFMPSLPTPDVASDLALIRFQRPKSDVRLLADDLLDDPEAKPNDVGAAAFDKALKAIKK</sequence>
<dbReference type="GO" id="GO:0005524">
    <property type="term" value="F:ATP binding"/>
    <property type="evidence" value="ECO:0007669"/>
    <property type="project" value="UniProtKB-KW"/>
</dbReference>
<comment type="caution">
    <text evidence="2">The sequence shown here is derived from an EMBL/GenBank/DDBJ whole genome shotgun (WGS) entry which is preliminary data.</text>
</comment>